<proteinExistence type="predicted"/>
<dbReference type="EMBL" id="BSPO01000003">
    <property type="protein sequence ID" value="GLS84692.1"/>
    <property type="molecule type" value="Genomic_DNA"/>
</dbReference>
<protein>
    <submittedName>
        <fullName evidence="1">McrBC 5-methylcytosine restriction system component family protein</fullName>
    </submittedName>
</protein>
<sequence length="435" mass="49884">MHTTVFEFGYLSSDKQACDDVSAKLISQAAFKYLKEVSLSGDNTRGNQYLMLTKRLGHELIQVQNYVGVLFVPSGEQIEILPKIERESVDSKTRVEDARQLLLTMLAHLGTFRFITSQQANVAKKQMPMLEVFIEQFLQSVNKLVKRGLKNDYIVKEDNLSFQKGKLRVATHLRRNMVMQHRFYVNYDEYLLDRPANRIIKSALQKITSYTRIASNQKLLRELQFVFAEVSYSKSIMADTNALKLDRSTVDYNEPIAWAKLILNGFSPLSMQGDASALSLLFPMEAVFESYVASILSSQIGLDAELSTQESKYSLVTHKNIQQFKLKPDLLLSFNSGSQIVMDTKWKLLDLKARNYGIAQSDMYQMFAYGQKYLNGKGEMFLVYPAHPLFAEPIQHSFDFSESLKLWAIPFICDHNGDSRLIWPYEADCCDYFDN</sequence>
<comment type="caution">
    <text evidence="1">The sequence shown here is derived from an EMBL/GenBank/DDBJ whole genome shotgun (WGS) entry which is preliminary data.</text>
</comment>
<name>A0AA37WXS3_9GAMM</name>
<dbReference type="InterPro" id="IPR019292">
    <property type="entry name" value="McrC"/>
</dbReference>
<dbReference type="RefSeq" id="WP_095500332.1">
    <property type="nucleotide sequence ID" value="NZ_BSPO01000003.1"/>
</dbReference>
<accession>A0AA37WXS3</accession>
<dbReference type="Proteomes" id="UP001157439">
    <property type="component" value="Unassembled WGS sequence"/>
</dbReference>
<dbReference type="PANTHER" id="PTHR38733">
    <property type="entry name" value="PROTEIN MCRC"/>
    <property type="match status" value="1"/>
</dbReference>
<gene>
    <name evidence="1" type="ORF">GCM10007894_26690</name>
</gene>
<evidence type="ECO:0000313" key="1">
    <source>
        <dbReference type="EMBL" id="GLS84692.1"/>
    </source>
</evidence>
<keyword evidence="2" id="KW-1185">Reference proteome</keyword>
<evidence type="ECO:0000313" key="2">
    <source>
        <dbReference type="Proteomes" id="UP001157439"/>
    </source>
</evidence>
<dbReference type="AlphaFoldDB" id="A0AA37WXS3"/>
<dbReference type="PANTHER" id="PTHR38733:SF1">
    <property type="entry name" value="TYPE IV METHYL-DIRECTED RESTRICTION ENZYME ECOKMCRBC"/>
    <property type="match status" value="1"/>
</dbReference>
<reference evidence="1 2" key="1">
    <citation type="journal article" date="2014" name="Int. J. Syst. Evol. Microbiol.">
        <title>Complete genome sequence of Corynebacterium casei LMG S-19264T (=DSM 44701T), isolated from a smear-ripened cheese.</title>
        <authorList>
            <consortium name="US DOE Joint Genome Institute (JGI-PGF)"/>
            <person name="Walter F."/>
            <person name="Albersmeier A."/>
            <person name="Kalinowski J."/>
            <person name="Ruckert C."/>
        </authorList>
    </citation>
    <scope>NUCLEOTIDE SEQUENCE [LARGE SCALE GENOMIC DNA]</scope>
    <source>
        <strain evidence="1 2">NBRC 112785</strain>
    </source>
</reference>
<organism evidence="1 2">
    <name type="scientific">Paraferrimonas haliotis</name>
    <dbReference type="NCBI Taxonomy" id="2013866"/>
    <lineage>
        <taxon>Bacteria</taxon>
        <taxon>Pseudomonadati</taxon>
        <taxon>Pseudomonadota</taxon>
        <taxon>Gammaproteobacteria</taxon>
        <taxon>Alteromonadales</taxon>
        <taxon>Ferrimonadaceae</taxon>
        <taxon>Paraferrimonas</taxon>
    </lineage>
</organism>
<dbReference type="Pfam" id="PF10117">
    <property type="entry name" value="McrBC"/>
    <property type="match status" value="1"/>
</dbReference>